<keyword evidence="7" id="KW-1185">Reference proteome</keyword>
<accession>A0A556QQX1</accession>
<comment type="similarity">
    <text evidence="4">Belongs to the ABC transporter superfamily. Macrolide exporter (TC 3.A.1.122) family.</text>
</comment>
<evidence type="ECO:0000259" key="5">
    <source>
        <dbReference type="PROSITE" id="PS50893"/>
    </source>
</evidence>
<dbReference type="InterPro" id="IPR027417">
    <property type="entry name" value="P-loop_NTPase"/>
</dbReference>
<keyword evidence="3 6" id="KW-0067">ATP-binding</keyword>
<dbReference type="PROSITE" id="PS00211">
    <property type="entry name" value="ABC_TRANSPORTER_1"/>
    <property type="match status" value="1"/>
</dbReference>
<dbReference type="InterPro" id="IPR003593">
    <property type="entry name" value="AAA+_ATPase"/>
</dbReference>
<dbReference type="InterPro" id="IPR017911">
    <property type="entry name" value="MacB-like_ATP-bd"/>
</dbReference>
<organism evidence="6 7">
    <name type="scientific">Rariglobus hedericola</name>
    <dbReference type="NCBI Taxonomy" id="2597822"/>
    <lineage>
        <taxon>Bacteria</taxon>
        <taxon>Pseudomonadati</taxon>
        <taxon>Verrucomicrobiota</taxon>
        <taxon>Opitutia</taxon>
        <taxon>Opitutales</taxon>
        <taxon>Opitutaceae</taxon>
        <taxon>Rariglobus</taxon>
    </lineage>
</organism>
<dbReference type="Proteomes" id="UP000315648">
    <property type="component" value="Unassembled WGS sequence"/>
</dbReference>
<dbReference type="GO" id="GO:0022857">
    <property type="term" value="F:transmembrane transporter activity"/>
    <property type="evidence" value="ECO:0007669"/>
    <property type="project" value="TreeGrafter"/>
</dbReference>
<sequence length="227" mass="24818">MPSEVLRLSGVSKRYRMGENTVTALADANFVINEGDFVAILGPSGSGKSTLMHLLGFLDSPTEGEILFEGKPVSVLTETGRARVRAAKIGFVFQAFNLLPRLTVRANVRLPLSYNPEPPADADERVERALASVGMTDRAHHRPGQLSGGQRQRVAIARALVNEPRILLADEPTGNLDSHTAASILNLFKELNAQGRTIILVTHSPEIASHFKRRLHVLDGRIEERFA</sequence>
<dbReference type="PANTHER" id="PTHR24220">
    <property type="entry name" value="IMPORT ATP-BINDING PROTEIN"/>
    <property type="match status" value="1"/>
</dbReference>
<evidence type="ECO:0000313" key="6">
    <source>
        <dbReference type="EMBL" id="TSJ79037.1"/>
    </source>
</evidence>
<dbReference type="CDD" id="cd03255">
    <property type="entry name" value="ABC_MJ0796_LolCDE_FtsE"/>
    <property type="match status" value="1"/>
</dbReference>
<dbReference type="Pfam" id="PF00005">
    <property type="entry name" value="ABC_tran"/>
    <property type="match status" value="1"/>
</dbReference>
<dbReference type="InterPro" id="IPR017871">
    <property type="entry name" value="ABC_transporter-like_CS"/>
</dbReference>
<proteinExistence type="inferred from homology"/>
<dbReference type="PROSITE" id="PS50893">
    <property type="entry name" value="ABC_TRANSPORTER_2"/>
    <property type="match status" value="1"/>
</dbReference>
<dbReference type="SMART" id="SM00382">
    <property type="entry name" value="AAA"/>
    <property type="match status" value="1"/>
</dbReference>
<dbReference type="EMBL" id="VMBG01000001">
    <property type="protein sequence ID" value="TSJ79037.1"/>
    <property type="molecule type" value="Genomic_DNA"/>
</dbReference>
<dbReference type="InterPro" id="IPR003439">
    <property type="entry name" value="ABC_transporter-like_ATP-bd"/>
</dbReference>
<gene>
    <name evidence="6" type="ORF">FPL22_07005</name>
</gene>
<evidence type="ECO:0000256" key="1">
    <source>
        <dbReference type="ARBA" id="ARBA00022448"/>
    </source>
</evidence>
<feature type="domain" description="ABC transporter" evidence="5">
    <location>
        <begin position="6"/>
        <end position="227"/>
    </location>
</feature>
<reference evidence="6 7" key="1">
    <citation type="submission" date="2019-07" db="EMBL/GenBank/DDBJ databases">
        <title>Description of 53C-WASEF.</title>
        <authorList>
            <person name="Pitt A."/>
            <person name="Hahn M.W."/>
        </authorList>
    </citation>
    <scope>NUCLEOTIDE SEQUENCE [LARGE SCALE GENOMIC DNA]</scope>
    <source>
        <strain evidence="6 7">53C-WASEF</strain>
    </source>
</reference>
<keyword evidence="1" id="KW-0813">Transport</keyword>
<evidence type="ECO:0000256" key="4">
    <source>
        <dbReference type="ARBA" id="ARBA00038388"/>
    </source>
</evidence>
<evidence type="ECO:0000256" key="2">
    <source>
        <dbReference type="ARBA" id="ARBA00022741"/>
    </source>
</evidence>
<keyword evidence="2" id="KW-0547">Nucleotide-binding</keyword>
<dbReference type="AlphaFoldDB" id="A0A556QQX1"/>
<dbReference type="InterPro" id="IPR015854">
    <property type="entry name" value="ABC_transpr_LolD-like"/>
</dbReference>
<dbReference type="GO" id="GO:0005524">
    <property type="term" value="F:ATP binding"/>
    <property type="evidence" value="ECO:0007669"/>
    <property type="project" value="UniProtKB-KW"/>
</dbReference>
<dbReference type="Gene3D" id="3.40.50.300">
    <property type="entry name" value="P-loop containing nucleotide triphosphate hydrolases"/>
    <property type="match status" value="1"/>
</dbReference>
<dbReference type="GO" id="GO:0098796">
    <property type="term" value="C:membrane protein complex"/>
    <property type="evidence" value="ECO:0007669"/>
    <property type="project" value="UniProtKB-ARBA"/>
</dbReference>
<evidence type="ECO:0000313" key="7">
    <source>
        <dbReference type="Proteomes" id="UP000315648"/>
    </source>
</evidence>
<comment type="caution">
    <text evidence="6">The sequence shown here is derived from an EMBL/GenBank/DDBJ whole genome shotgun (WGS) entry which is preliminary data.</text>
</comment>
<name>A0A556QQX1_9BACT</name>
<dbReference type="PANTHER" id="PTHR24220:SF86">
    <property type="entry name" value="ABC TRANSPORTER ABCH.1"/>
    <property type="match status" value="1"/>
</dbReference>
<dbReference type="OrthoDB" id="9802264at2"/>
<evidence type="ECO:0000256" key="3">
    <source>
        <dbReference type="ARBA" id="ARBA00022840"/>
    </source>
</evidence>
<dbReference type="GO" id="GO:0016887">
    <property type="term" value="F:ATP hydrolysis activity"/>
    <property type="evidence" value="ECO:0007669"/>
    <property type="project" value="InterPro"/>
</dbReference>
<dbReference type="SUPFAM" id="SSF52540">
    <property type="entry name" value="P-loop containing nucleoside triphosphate hydrolases"/>
    <property type="match status" value="1"/>
</dbReference>
<dbReference type="GO" id="GO:0005886">
    <property type="term" value="C:plasma membrane"/>
    <property type="evidence" value="ECO:0007669"/>
    <property type="project" value="TreeGrafter"/>
</dbReference>
<protein>
    <submittedName>
        <fullName evidence="6">ABC transporter ATP-binding protein</fullName>
    </submittedName>
</protein>
<dbReference type="FunFam" id="3.40.50.300:FF:000032">
    <property type="entry name" value="Export ABC transporter ATP-binding protein"/>
    <property type="match status" value="1"/>
</dbReference>